<proteinExistence type="predicted"/>
<evidence type="ECO:0000313" key="2">
    <source>
        <dbReference type="Proteomes" id="UP000007978"/>
    </source>
</evidence>
<dbReference type="Proteomes" id="UP000007978">
    <property type="component" value="Chromosome 2"/>
</dbReference>
<evidence type="ECO:0000313" key="1">
    <source>
        <dbReference type="EMBL" id="EKJ67874.1"/>
    </source>
</evidence>
<dbReference type="AlphaFoldDB" id="K3V4T1"/>
<accession>K3V4T1</accession>
<sequence length="37" mass="4217">MQVQDAVTSGYKDVITRYNSPDRSESRILAVTHEYEG</sequence>
<name>K3V4T1_FUSPC</name>
<gene>
    <name evidence="1" type="ORF">FPSE_11938</name>
</gene>
<comment type="caution">
    <text evidence="1">The sequence shown here is derived from an EMBL/GenBank/DDBJ whole genome shotgun (WGS) entry which is preliminary data.</text>
</comment>
<keyword evidence="2" id="KW-1185">Reference proteome</keyword>
<organism evidence="1 2">
    <name type="scientific">Fusarium pseudograminearum (strain CS3096)</name>
    <name type="common">Wheat and barley crown-rot fungus</name>
    <dbReference type="NCBI Taxonomy" id="1028729"/>
    <lineage>
        <taxon>Eukaryota</taxon>
        <taxon>Fungi</taxon>
        <taxon>Dikarya</taxon>
        <taxon>Ascomycota</taxon>
        <taxon>Pezizomycotina</taxon>
        <taxon>Sordariomycetes</taxon>
        <taxon>Hypocreomycetidae</taxon>
        <taxon>Hypocreales</taxon>
        <taxon>Nectriaceae</taxon>
        <taxon>Fusarium</taxon>
    </lineage>
</organism>
<dbReference type="EMBL" id="AFNW01000614">
    <property type="protein sequence ID" value="EKJ67874.1"/>
    <property type="molecule type" value="Genomic_DNA"/>
</dbReference>
<protein>
    <submittedName>
        <fullName evidence="1">Uncharacterized protein</fullName>
    </submittedName>
</protein>
<dbReference type="HOGENOM" id="CLU_3351198_0_0_1"/>
<dbReference type="RefSeq" id="XP_009263330.1">
    <property type="nucleotide sequence ID" value="XM_009265055.1"/>
</dbReference>
<dbReference type="GeneID" id="20370555"/>
<dbReference type="KEGG" id="fpu:FPSE_11938"/>
<reference evidence="1 2" key="1">
    <citation type="journal article" date="2012" name="PLoS Pathog.">
        <title>Comparative pathogenomics reveals horizontally acquired novel virulence genes in fungi infecting cereal hosts.</title>
        <authorList>
            <person name="Gardiner D.M."/>
            <person name="McDonald M.C."/>
            <person name="Covarelli L."/>
            <person name="Solomon P.S."/>
            <person name="Rusu A.G."/>
            <person name="Marshall M."/>
            <person name="Kazan K."/>
            <person name="Chakraborty S."/>
            <person name="McDonald B.A."/>
            <person name="Manners J.M."/>
        </authorList>
    </citation>
    <scope>NUCLEOTIDE SEQUENCE [LARGE SCALE GENOMIC DNA]</scope>
    <source>
        <strain evidence="1 2">CS3096</strain>
    </source>
</reference>